<sequence length="310" mass="35467">MTSVKGKKGDVFGDPLYKEAATQCTASVRCLTYCDLHIISRDYLTQVLNFHQGFAQSFSRNLVFTCNLRQRFIFRKKADVKKENELKERDKMQSEAEKAQSQPLRRLLVSRLRKHNSGKFESNILVPSTVAENVSLISNNESSNDVSIRKETNFNILAKMTKLNQSKNDGKKNENGDEITQRAKHEGRLKDVLQEEVTKDTQNEKKNKVENVIAENAELNKSEDVETKNLEDNFPTKEQPPTEEREADVQMWGPINTSPTTVDDQKHLITILTELKNDINNKKIDLMKKMSETEQNIEFALLALNASFLS</sequence>
<evidence type="ECO:0000313" key="4">
    <source>
        <dbReference type="EnsemblMetazoa" id="HelroP162327"/>
    </source>
</evidence>
<feature type="region of interest" description="Disordered" evidence="2">
    <location>
        <begin position="222"/>
        <end position="247"/>
    </location>
</feature>
<accession>T1ESI4</accession>
<reference evidence="4" key="3">
    <citation type="submission" date="2015-06" db="UniProtKB">
        <authorList>
            <consortium name="EnsemblMetazoa"/>
        </authorList>
    </citation>
    <scope>IDENTIFICATION</scope>
</reference>
<evidence type="ECO:0000313" key="5">
    <source>
        <dbReference type="Proteomes" id="UP000015101"/>
    </source>
</evidence>
<dbReference type="HOGENOM" id="CLU_897976_0_0_1"/>
<dbReference type="GO" id="GO:0042391">
    <property type="term" value="P:regulation of membrane potential"/>
    <property type="evidence" value="ECO:0000318"/>
    <property type="project" value="GO_Central"/>
</dbReference>
<dbReference type="KEGG" id="hro:HELRODRAFT_162327"/>
<dbReference type="EMBL" id="KB097143">
    <property type="protein sequence ID" value="ESN98866.1"/>
    <property type="molecule type" value="Genomic_DNA"/>
</dbReference>
<dbReference type="InterPro" id="IPR018490">
    <property type="entry name" value="cNMP-bd_dom_sf"/>
</dbReference>
<dbReference type="EMBL" id="AMQM01001069">
    <property type="status" value="NOT_ANNOTATED_CDS"/>
    <property type="molecule type" value="Genomic_DNA"/>
</dbReference>
<dbReference type="AlphaFoldDB" id="T1ESI4"/>
<keyword evidence="5" id="KW-1185">Reference proteome</keyword>
<dbReference type="Gene3D" id="2.60.120.10">
    <property type="entry name" value="Jelly Rolls"/>
    <property type="match status" value="1"/>
</dbReference>
<feature type="coiled-coil region" evidence="1">
    <location>
        <begin position="75"/>
        <end position="102"/>
    </location>
</feature>
<dbReference type="EnsemblMetazoa" id="HelroT162327">
    <property type="protein sequence ID" value="HelroP162327"/>
    <property type="gene ID" value="HelroG162327"/>
</dbReference>
<dbReference type="RefSeq" id="XP_009022814.1">
    <property type="nucleotide sequence ID" value="XM_009024566.1"/>
</dbReference>
<keyword evidence="1" id="KW-0175">Coiled coil</keyword>
<dbReference type="GO" id="GO:0005249">
    <property type="term" value="F:voltage-gated potassium channel activity"/>
    <property type="evidence" value="ECO:0000318"/>
    <property type="project" value="GO_Central"/>
</dbReference>
<dbReference type="eggNOG" id="KOG0501">
    <property type="taxonomic scope" value="Eukaryota"/>
</dbReference>
<evidence type="ECO:0008006" key="6">
    <source>
        <dbReference type="Google" id="ProtNLM"/>
    </source>
</evidence>
<reference evidence="3 5" key="2">
    <citation type="journal article" date="2013" name="Nature">
        <title>Insights into bilaterian evolution from three spiralian genomes.</title>
        <authorList>
            <person name="Simakov O."/>
            <person name="Marletaz F."/>
            <person name="Cho S.J."/>
            <person name="Edsinger-Gonzales E."/>
            <person name="Havlak P."/>
            <person name="Hellsten U."/>
            <person name="Kuo D.H."/>
            <person name="Larsson T."/>
            <person name="Lv J."/>
            <person name="Arendt D."/>
            <person name="Savage R."/>
            <person name="Osoegawa K."/>
            <person name="de Jong P."/>
            <person name="Grimwood J."/>
            <person name="Chapman J.A."/>
            <person name="Shapiro H."/>
            <person name="Aerts A."/>
            <person name="Otillar R.P."/>
            <person name="Terry A.Y."/>
            <person name="Boore J.L."/>
            <person name="Grigoriev I.V."/>
            <person name="Lindberg D.R."/>
            <person name="Seaver E.C."/>
            <person name="Weisblat D.A."/>
            <person name="Putnam N.H."/>
            <person name="Rokhsar D.S."/>
        </authorList>
    </citation>
    <scope>NUCLEOTIDE SEQUENCE</scope>
</reference>
<dbReference type="OrthoDB" id="447251at2759"/>
<dbReference type="InterPro" id="IPR050818">
    <property type="entry name" value="KCNH_animal-type"/>
</dbReference>
<dbReference type="InterPro" id="IPR003949">
    <property type="entry name" value="K_chnl_volt-dep_EAG"/>
</dbReference>
<evidence type="ECO:0000313" key="3">
    <source>
        <dbReference type="EMBL" id="ESN98866.1"/>
    </source>
</evidence>
<dbReference type="InterPro" id="IPR014710">
    <property type="entry name" value="RmlC-like_jellyroll"/>
</dbReference>
<dbReference type="GO" id="GO:0071805">
    <property type="term" value="P:potassium ion transmembrane transport"/>
    <property type="evidence" value="ECO:0000318"/>
    <property type="project" value="GO_Central"/>
</dbReference>
<dbReference type="CTD" id="20199534"/>
<gene>
    <name evidence="4" type="primary">20199534</name>
    <name evidence="3" type="ORF">HELRODRAFT_162327</name>
</gene>
<reference evidence="5" key="1">
    <citation type="submission" date="2012-12" db="EMBL/GenBank/DDBJ databases">
        <authorList>
            <person name="Hellsten U."/>
            <person name="Grimwood J."/>
            <person name="Chapman J.A."/>
            <person name="Shapiro H."/>
            <person name="Aerts A."/>
            <person name="Otillar R.P."/>
            <person name="Terry A.Y."/>
            <person name="Boore J.L."/>
            <person name="Simakov O."/>
            <person name="Marletaz F."/>
            <person name="Cho S.-J."/>
            <person name="Edsinger-Gonzales E."/>
            <person name="Havlak P."/>
            <person name="Kuo D.-H."/>
            <person name="Larsson T."/>
            <person name="Lv J."/>
            <person name="Arendt D."/>
            <person name="Savage R."/>
            <person name="Osoegawa K."/>
            <person name="de Jong P."/>
            <person name="Lindberg D.R."/>
            <person name="Seaver E.C."/>
            <person name="Weisblat D.A."/>
            <person name="Putnam N.H."/>
            <person name="Grigoriev I.V."/>
            <person name="Rokhsar D.S."/>
        </authorList>
    </citation>
    <scope>NUCLEOTIDE SEQUENCE</scope>
</reference>
<dbReference type="PANTHER" id="PTHR10217">
    <property type="entry name" value="VOLTAGE AND LIGAND GATED POTASSIUM CHANNEL"/>
    <property type="match status" value="1"/>
</dbReference>
<evidence type="ECO:0000256" key="2">
    <source>
        <dbReference type="SAM" id="MobiDB-lite"/>
    </source>
</evidence>
<name>T1ESI4_HELRO</name>
<dbReference type="PANTHER" id="PTHR10217:SF637">
    <property type="entry name" value="EAG-LIKE K[+] CHANNEL, ISOFORM A"/>
    <property type="match status" value="1"/>
</dbReference>
<dbReference type="Proteomes" id="UP000015101">
    <property type="component" value="Unassembled WGS sequence"/>
</dbReference>
<organism evidence="4 5">
    <name type="scientific">Helobdella robusta</name>
    <name type="common">Californian leech</name>
    <dbReference type="NCBI Taxonomy" id="6412"/>
    <lineage>
        <taxon>Eukaryota</taxon>
        <taxon>Metazoa</taxon>
        <taxon>Spiralia</taxon>
        <taxon>Lophotrochozoa</taxon>
        <taxon>Annelida</taxon>
        <taxon>Clitellata</taxon>
        <taxon>Hirudinea</taxon>
        <taxon>Rhynchobdellida</taxon>
        <taxon>Glossiphoniidae</taxon>
        <taxon>Helobdella</taxon>
    </lineage>
</organism>
<dbReference type="InParanoid" id="T1ESI4"/>
<protein>
    <recommendedName>
        <fullName evidence="6">Cyclic nucleotide-binding domain-containing protein</fullName>
    </recommendedName>
</protein>
<dbReference type="PRINTS" id="PR01464">
    <property type="entry name" value="EAGCHANNEL"/>
</dbReference>
<dbReference type="SUPFAM" id="SSF51206">
    <property type="entry name" value="cAMP-binding domain-like"/>
    <property type="match status" value="1"/>
</dbReference>
<evidence type="ECO:0000256" key="1">
    <source>
        <dbReference type="SAM" id="Coils"/>
    </source>
</evidence>
<dbReference type="GeneID" id="20199534"/>
<dbReference type="GO" id="GO:0005886">
    <property type="term" value="C:plasma membrane"/>
    <property type="evidence" value="ECO:0000318"/>
    <property type="project" value="GO_Central"/>
</dbReference>
<dbReference type="STRING" id="6412.T1ESI4"/>
<proteinExistence type="predicted"/>